<dbReference type="STRING" id="200904.GCA_900168775_02983"/>
<dbReference type="Pfam" id="PF00092">
    <property type="entry name" value="VWA"/>
    <property type="match status" value="1"/>
</dbReference>
<dbReference type="OrthoDB" id="2960279at2"/>
<protein>
    <submittedName>
        <fullName evidence="2">Ca-activated chloride channel family protein</fullName>
    </submittedName>
</protein>
<dbReference type="Pfam" id="PF13519">
    <property type="entry name" value="VWA_2"/>
    <property type="match status" value="1"/>
</dbReference>
<dbReference type="Gene3D" id="3.40.50.410">
    <property type="entry name" value="von Willebrand factor, type A domain"/>
    <property type="match status" value="1"/>
</dbReference>
<dbReference type="AlphaFoldDB" id="A0A366DQF1"/>
<dbReference type="Proteomes" id="UP000252254">
    <property type="component" value="Unassembled WGS sequence"/>
</dbReference>
<name>A0A366DQF1_9BACI</name>
<dbReference type="PROSITE" id="PS50234">
    <property type="entry name" value="VWFA"/>
    <property type="match status" value="1"/>
</dbReference>
<evidence type="ECO:0000313" key="3">
    <source>
        <dbReference type="Proteomes" id="UP000252254"/>
    </source>
</evidence>
<dbReference type="EMBL" id="QNRI01000014">
    <property type="protein sequence ID" value="RBO92307.1"/>
    <property type="molecule type" value="Genomic_DNA"/>
</dbReference>
<proteinExistence type="predicted"/>
<dbReference type="InterPro" id="IPR002035">
    <property type="entry name" value="VWF_A"/>
</dbReference>
<dbReference type="CDD" id="cd00198">
    <property type="entry name" value="vWFA"/>
    <property type="match status" value="1"/>
</dbReference>
<reference evidence="2 3" key="1">
    <citation type="submission" date="2018-06" db="EMBL/GenBank/DDBJ databases">
        <title>Genomic Encyclopedia of Type Strains, Phase IV (KMG-IV): sequencing the most valuable type-strain genomes for metagenomic binning, comparative biology and taxonomic classification.</title>
        <authorList>
            <person name="Goeker M."/>
        </authorList>
    </citation>
    <scope>NUCLEOTIDE SEQUENCE [LARGE SCALE GENOMIC DNA]</scope>
    <source>
        <strain evidence="2 3">DSM 15140</strain>
    </source>
</reference>
<dbReference type="InterPro" id="IPR036465">
    <property type="entry name" value="vWFA_dom_sf"/>
</dbReference>
<gene>
    <name evidence="2" type="ORF">DES48_1145</name>
</gene>
<dbReference type="RefSeq" id="WP_113870043.1">
    <property type="nucleotide sequence ID" value="NZ_BAABQN010000016.1"/>
</dbReference>
<feature type="domain" description="VWFA" evidence="1">
    <location>
        <begin position="1"/>
        <end position="92"/>
    </location>
</feature>
<comment type="caution">
    <text evidence="2">The sequence shown here is derived from an EMBL/GenBank/DDBJ whole genome shotgun (WGS) entry which is preliminary data.</text>
</comment>
<evidence type="ECO:0000259" key="1">
    <source>
        <dbReference type="PROSITE" id="PS50234"/>
    </source>
</evidence>
<organism evidence="2 3">
    <name type="scientific">Paraliobacillus ryukyuensis</name>
    <dbReference type="NCBI Taxonomy" id="200904"/>
    <lineage>
        <taxon>Bacteria</taxon>
        <taxon>Bacillati</taxon>
        <taxon>Bacillota</taxon>
        <taxon>Bacilli</taxon>
        <taxon>Bacillales</taxon>
        <taxon>Bacillaceae</taxon>
        <taxon>Paraliobacillus</taxon>
    </lineage>
</organism>
<evidence type="ECO:0000313" key="2">
    <source>
        <dbReference type="EMBL" id="RBO92307.1"/>
    </source>
</evidence>
<keyword evidence="3" id="KW-1185">Reference proteome</keyword>
<accession>A0A366DQF1</accession>
<sequence length="246" mass="26951">MKKGTLKQILLITDGCSNQGEDPSMVASLVARQGITVNVIGILEDDQQEDPMGLEEVEEIAQAGEGVSQIVYQKALSQTVQSVTKQAMTQTLQGVVNQELKQILGPNQTIENLPPDQRGEVMEVVEDLGEKSNVEVLVLVDTSASMQNKLPTVKEALIDLSVSMNARIGKNSFSIYTFPGKRKTIQRVIDWSEQLDSISSIFPKLTSGGITPTGPALKEAMYQFSKSKLSRSMKREDESNIEETGY</sequence>
<dbReference type="SUPFAM" id="SSF53300">
    <property type="entry name" value="vWA-like"/>
    <property type="match status" value="2"/>
</dbReference>